<dbReference type="Proteomes" id="UP001143480">
    <property type="component" value="Unassembled WGS sequence"/>
</dbReference>
<evidence type="ECO:0000313" key="2">
    <source>
        <dbReference type="EMBL" id="GLL08284.1"/>
    </source>
</evidence>
<keyword evidence="1" id="KW-0472">Membrane</keyword>
<protein>
    <submittedName>
        <fullName evidence="2">Uncharacterized protein</fullName>
    </submittedName>
</protein>
<reference evidence="2" key="1">
    <citation type="journal article" date="2014" name="Int. J. Syst. Evol. Microbiol.">
        <title>Complete genome sequence of Corynebacterium casei LMG S-19264T (=DSM 44701T), isolated from a smear-ripened cheese.</title>
        <authorList>
            <consortium name="US DOE Joint Genome Institute (JGI-PGF)"/>
            <person name="Walter F."/>
            <person name="Albersmeier A."/>
            <person name="Kalinowski J."/>
            <person name="Ruckert C."/>
        </authorList>
    </citation>
    <scope>NUCLEOTIDE SEQUENCE</scope>
    <source>
        <strain evidence="2">VKM Ac-1321</strain>
    </source>
</reference>
<reference evidence="2" key="2">
    <citation type="submission" date="2023-01" db="EMBL/GenBank/DDBJ databases">
        <authorList>
            <person name="Sun Q."/>
            <person name="Evtushenko L."/>
        </authorList>
    </citation>
    <scope>NUCLEOTIDE SEQUENCE</scope>
    <source>
        <strain evidence="2">VKM Ac-1321</strain>
    </source>
</reference>
<accession>A0A9W6KX43</accession>
<gene>
    <name evidence="2" type="ORF">GCM10017581_100450</name>
</gene>
<dbReference type="AlphaFoldDB" id="A0A9W6KX43"/>
<organism evidence="2 3">
    <name type="scientific">Dactylosporangium matsuzakiense</name>
    <dbReference type="NCBI Taxonomy" id="53360"/>
    <lineage>
        <taxon>Bacteria</taxon>
        <taxon>Bacillati</taxon>
        <taxon>Actinomycetota</taxon>
        <taxon>Actinomycetes</taxon>
        <taxon>Micromonosporales</taxon>
        <taxon>Micromonosporaceae</taxon>
        <taxon>Dactylosporangium</taxon>
    </lineage>
</organism>
<name>A0A9W6KX43_9ACTN</name>
<sequence>MTVVDLDAGARSRAGRTVLLWWYAAYLAAAVAVVLWYLTGLSAAASDRPCGSGDFWCGGGNGSLVVLLVVVGVPVLAGCLAVSWVLLRVALPRVPSAARAGSLAAVAGPVLLVLLGYGLLHVL</sequence>
<evidence type="ECO:0000313" key="3">
    <source>
        <dbReference type="Proteomes" id="UP001143480"/>
    </source>
</evidence>
<proteinExistence type="predicted"/>
<feature type="transmembrane region" description="Helical" evidence="1">
    <location>
        <begin position="20"/>
        <end position="44"/>
    </location>
</feature>
<evidence type="ECO:0000256" key="1">
    <source>
        <dbReference type="SAM" id="Phobius"/>
    </source>
</evidence>
<feature type="transmembrane region" description="Helical" evidence="1">
    <location>
        <begin position="99"/>
        <end position="120"/>
    </location>
</feature>
<keyword evidence="1" id="KW-0812">Transmembrane</keyword>
<feature type="transmembrane region" description="Helical" evidence="1">
    <location>
        <begin position="64"/>
        <end position="87"/>
    </location>
</feature>
<keyword evidence="1" id="KW-1133">Transmembrane helix</keyword>
<dbReference type="EMBL" id="BSFP01000136">
    <property type="protein sequence ID" value="GLL08284.1"/>
    <property type="molecule type" value="Genomic_DNA"/>
</dbReference>
<comment type="caution">
    <text evidence="2">The sequence shown here is derived from an EMBL/GenBank/DDBJ whole genome shotgun (WGS) entry which is preliminary data.</text>
</comment>
<keyword evidence="3" id="KW-1185">Reference proteome</keyword>